<accession>A0A0F8ZST4</accession>
<dbReference type="PROSITE" id="PS50234">
    <property type="entry name" value="VWFA"/>
    <property type="match status" value="1"/>
</dbReference>
<dbReference type="InterPro" id="IPR050934">
    <property type="entry name" value="ITIH"/>
</dbReference>
<dbReference type="InterPro" id="IPR036465">
    <property type="entry name" value="vWFA_dom_sf"/>
</dbReference>
<dbReference type="PANTHER" id="PTHR10338">
    <property type="entry name" value="INTER-ALPHA-TRYPSIN INHIBITOR HEAVY CHAIN FAMILY MEMBER"/>
    <property type="match status" value="1"/>
</dbReference>
<comment type="caution">
    <text evidence="2">The sequence shown here is derived from an EMBL/GenBank/DDBJ whole genome shotgun (WGS) entry which is preliminary data.</text>
</comment>
<reference evidence="2" key="1">
    <citation type="journal article" date="2015" name="Nature">
        <title>Complex archaea that bridge the gap between prokaryotes and eukaryotes.</title>
        <authorList>
            <person name="Spang A."/>
            <person name="Saw J.H."/>
            <person name="Jorgensen S.L."/>
            <person name="Zaremba-Niedzwiedzka K."/>
            <person name="Martijn J."/>
            <person name="Lind A.E."/>
            <person name="van Eijk R."/>
            <person name="Schleper C."/>
            <person name="Guy L."/>
            <person name="Ettema T.J."/>
        </authorList>
    </citation>
    <scope>NUCLEOTIDE SEQUENCE</scope>
</reference>
<sequence>LRREHRKLSLAIVVALDRSGSMNGAKIKQAKGAVNHILNSLNKDDRFNIVAYSDSVEAFFADEMAAANEENTRKAADILDRLEASGGTNIDEALQLSLKILGGKSSGRPKYIIFVTDGLPTVGKTNEAEIVKGATKANTCNARIFAFGVGYDVNVRLLDKLVDENNGRSDYCKPKEPIEGKISALYNKIKNPVMTELKVVLQKVTLRDQYPRKLGDLFEGDQIVMVGRYDTGAVKKLATAEGAYQGQLVVTGNYMGKERGFEYPVTVCKVGRDIRYVFIEKLWAIRRGKVRCGACRYEWIPGRLPLRLTQREWKETLHWFLRGLPAQAIAQETGLERKRVIRALIYVREAMKKDIPDVFSGTVEVDETYLGGQRKNKRL</sequence>
<protein>
    <recommendedName>
        <fullName evidence="1">VWFA domain-containing protein</fullName>
    </recommendedName>
</protein>
<dbReference type="Gene3D" id="3.40.50.410">
    <property type="entry name" value="von Willebrand factor, type A domain"/>
    <property type="match status" value="1"/>
</dbReference>
<feature type="non-terminal residue" evidence="2">
    <location>
        <position position="1"/>
    </location>
</feature>
<dbReference type="SUPFAM" id="SSF53300">
    <property type="entry name" value="vWA-like"/>
    <property type="match status" value="1"/>
</dbReference>
<dbReference type="AlphaFoldDB" id="A0A0F8ZST4"/>
<dbReference type="Pfam" id="PF00092">
    <property type="entry name" value="VWA"/>
    <property type="match status" value="1"/>
</dbReference>
<organism evidence="2">
    <name type="scientific">marine sediment metagenome</name>
    <dbReference type="NCBI Taxonomy" id="412755"/>
    <lineage>
        <taxon>unclassified sequences</taxon>
        <taxon>metagenomes</taxon>
        <taxon>ecological metagenomes</taxon>
    </lineage>
</organism>
<feature type="non-terminal residue" evidence="2">
    <location>
        <position position="379"/>
    </location>
</feature>
<evidence type="ECO:0000259" key="1">
    <source>
        <dbReference type="PROSITE" id="PS50234"/>
    </source>
</evidence>
<proteinExistence type="predicted"/>
<gene>
    <name evidence="2" type="ORF">LCGC14_2933720</name>
</gene>
<dbReference type="SMART" id="SM00327">
    <property type="entry name" value="VWA"/>
    <property type="match status" value="1"/>
</dbReference>
<dbReference type="EMBL" id="LAZR01058634">
    <property type="protein sequence ID" value="KKK69469.1"/>
    <property type="molecule type" value="Genomic_DNA"/>
</dbReference>
<evidence type="ECO:0000313" key="2">
    <source>
        <dbReference type="EMBL" id="KKK69469.1"/>
    </source>
</evidence>
<dbReference type="InterPro" id="IPR002035">
    <property type="entry name" value="VWF_A"/>
</dbReference>
<name>A0A0F8ZST4_9ZZZZ</name>
<dbReference type="PANTHER" id="PTHR10338:SF108">
    <property type="entry name" value="INTER-ALPHA-TRYPSIN INHIBITOR HEAVY CHAIN H4-LIKE PROTEIN"/>
    <property type="match status" value="1"/>
</dbReference>
<feature type="domain" description="VWFA" evidence="1">
    <location>
        <begin position="11"/>
        <end position="189"/>
    </location>
</feature>